<comment type="caution">
    <text evidence="2">The sequence shown here is derived from an EMBL/GenBank/DDBJ whole genome shotgun (WGS) entry which is preliminary data.</text>
</comment>
<reference evidence="2" key="1">
    <citation type="journal article" date="2023" name="G3 (Bethesda)">
        <title>A reference genome for the long-term kleptoplast-retaining sea slug Elysia crispata morphotype clarki.</title>
        <authorList>
            <person name="Eastman K.E."/>
            <person name="Pendleton A.L."/>
            <person name="Shaikh M.A."/>
            <person name="Suttiyut T."/>
            <person name="Ogas R."/>
            <person name="Tomko P."/>
            <person name="Gavelis G."/>
            <person name="Widhalm J.R."/>
            <person name="Wisecaver J.H."/>
        </authorList>
    </citation>
    <scope>NUCLEOTIDE SEQUENCE</scope>
    <source>
        <strain evidence="2">ECLA1</strain>
    </source>
</reference>
<sequence>MLFRLQMRRILYGLDLCWTMAAIIVAFLTGRTTINGCGRSRFKTSQADIQIGRLVPLQLAPTSPFGESVVLSLNRRWQF</sequence>
<keyword evidence="1" id="KW-1133">Transmembrane helix</keyword>
<keyword evidence="3" id="KW-1185">Reference proteome</keyword>
<proteinExistence type="predicted"/>
<dbReference type="Proteomes" id="UP001283361">
    <property type="component" value="Unassembled WGS sequence"/>
</dbReference>
<evidence type="ECO:0000256" key="1">
    <source>
        <dbReference type="SAM" id="Phobius"/>
    </source>
</evidence>
<organism evidence="2 3">
    <name type="scientific">Elysia crispata</name>
    <name type="common">lettuce slug</name>
    <dbReference type="NCBI Taxonomy" id="231223"/>
    <lineage>
        <taxon>Eukaryota</taxon>
        <taxon>Metazoa</taxon>
        <taxon>Spiralia</taxon>
        <taxon>Lophotrochozoa</taxon>
        <taxon>Mollusca</taxon>
        <taxon>Gastropoda</taxon>
        <taxon>Heterobranchia</taxon>
        <taxon>Euthyneura</taxon>
        <taxon>Panpulmonata</taxon>
        <taxon>Sacoglossa</taxon>
        <taxon>Placobranchoidea</taxon>
        <taxon>Plakobranchidae</taxon>
        <taxon>Elysia</taxon>
    </lineage>
</organism>
<keyword evidence="1" id="KW-0812">Transmembrane</keyword>
<protein>
    <submittedName>
        <fullName evidence="2">Uncharacterized protein</fullName>
    </submittedName>
</protein>
<dbReference type="AlphaFoldDB" id="A0AAE0ZRX1"/>
<feature type="transmembrane region" description="Helical" evidence="1">
    <location>
        <begin position="12"/>
        <end position="30"/>
    </location>
</feature>
<dbReference type="EMBL" id="JAWDGP010003536">
    <property type="protein sequence ID" value="KAK3773487.1"/>
    <property type="molecule type" value="Genomic_DNA"/>
</dbReference>
<evidence type="ECO:0000313" key="3">
    <source>
        <dbReference type="Proteomes" id="UP001283361"/>
    </source>
</evidence>
<keyword evidence="1" id="KW-0472">Membrane</keyword>
<evidence type="ECO:0000313" key="2">
    <source>
        <dbReference type="EMBL" id="KAK3773487.1"/>
    </source>
</evidence>
<accession>A0AAE0ZRX1</accession>
<gene>
    <name evidence="2" type="ORF">RRG08_007974</name>
</gene>
<name>A0AAE0ZRX1_9GAST</name>